<name>A0ABN3VK90_9PSEU</name>
<protein>
    <recommendedName>
        <fullName evidence="4">Scaffolding protein</fullName>
    </recommendedName>
</protein>
<dbReference type="Proteomes" id="UP001500979">
    <property type="component" value="Unassembled WGS sequence"/>
</dbReference>
<evidence type="ECO:0000313" key="3">
    <source>
        <dbReference type="Proteomes" id="UP001500979"/>
    </source>
</evidence>
<evidence type="ECO:0000256" key="1">
    <source>
        <dbReference type="SAM" id="MobiDB-lite"/>
    </source>
</evidence>
<evidence type="ECO:0000313" key="2">
    <source>
        <dbReference type="EMBL" id="GAA2812854.1"/>
    </source>
</evidence>
<sequence length="164" mass="17671">MSEQSPLPESADNDLALEAESTEPDRETVEHLPEFAQKIIKALRSEAATHRHKARLANEKTATLEQETAALHAAKMNTEADLASARLDLTRLRAALAAGVRADLAEDFAARLHGSTEEEIAADAERLKNTFGVSARRGDPSQGASGGTALTDHPLTNFFLSRKT</sequence>
<accession>A0ABN3VK90</accession>
<proteinExistence type="predicted"/>
<reference evidence="2 3" key="1">
    <citation type="journal article" date="2019" name="Int. J. Syst. Evol. Microbiol.">
        <title>The Global Catalogue of Microorganisms (GCM) 10K type strain sequencing project: providing services to taxonomists for standard genome sequencing and annotation.</title>
        <authorList>
            <consortium name="The Broad Institute Genomics Platform"/>
            <consortium name="The Broad Institute Genome Sequencing Center for Infectious Disease"/>
            <person name="Wu L."/>
            <person name="Ma J."/>
        </authorList>
    </citation>
    <scope>NUCLEOTIDE SEQUENCE [LARGE SCALE GENOMIC DNA]</scope>
    <source>
        <strain evidence="2 3">JCM 9383</strain>
    </source>
</reference>
<dbReference type="RefSeq" id="WP_344684640.1">
    <property type="nucleotide sequence ID" value="NZ_BAAAUX010000024.1"/>
</dbReference>
<dbReference type="EMBL" id="BAAAUX010000024">
    <property type="protein sequence ID" value="GAA2812854.1"/>
    <property type="molecule type" value="Genomic_DNA"/>
</dbReference>
<gene>
    <name evidence="2" type="ORF">GCM10010470_55360</name>
</gene>
<evidence type="ECO:0008006" key="4">
    <source>
        <dbReference type="Google" id="ProtNLM"/>
    </source>
</evidence>
<feature type="compositionally biased region" description="Acidic residues" evidence="1">
    <location>
        <begin position="11"/>
        <end position="22"/>
    </location>
</feature>
<comment type="caution">
    <text evidence="2">The sequence shown here is derived from an EMBL/GenBank/DDBJ whole genome shotgun (WGS) entry which is preliminary data.</text>
</comment>
<organism evidence="2 3">
    <name type="scientific">Saccharopolyspora taberi</name>
    <dbReference type="NCBI Taxonomy" id="60895"/>
    <lineage>
        <taxon>Bacteria</taxon>
        <taxon>Bacillati</taxon>
        <taxon>Actinomycetota</taxon>
        <taxon>Actinomycetes</taxon>
        <taxon>Pseudonocardiales</taxon>
        <taxon>Pseudonocardiaceae</taxon>
        <taxon>Saccharopolyspora</taxon>
    </lineage>
</organism>
<feature type="region of interest" description="Disordered" evidence="1">
    <location>
        <begin position="1"/>
        <end position="30"/>
    </location>
</feature>
<keyword evidence="3" id="KW-1185">Reference proteome</keyword>